<dbReference type="SUPFAM" id="SSF53850">
    <property type="entry name" value="Periplasmic binding protein-like II"/>
    <property type="match status" value="1"/>
</dbReference>
<keyword evidence="4" id="KW-1185">Reference proteome</keyword>
<dbReference type="GO" id="GO:0043190">
    <property type="term" value="C:ATP-binding cassette (ABC) transporter complex"/>
    <property type="evidence" value="ECO:0007669"/>
    <property type="project" value="InterPro"/>
</dbReference>
<dbReference type="GO" id="GO:1904680">
    <property type="term" value="F:peptide transmembrane transporter activity"/>
    <property type="evidence" value="ECO:0007669"/>
    <property type="project" value="TreeGrafter"/>
</dbReference>
<dbReference type="InterPro" id="IPR039424">
    <property type="entry name" value="SBP_5"/>
</dbReference>
<keyword evidence="1" id="KW-0732">Signal</keyword>
<dbReference type="CDD" id="cd08509">
    <property type="entry name" value="PBP2_TmCBP_oligosaccharides_like"/>
    <property type="match status" value="1"/>
</dbReference>
<protein>
    <submittedName>
        <fullName evidence="3">Peptide/nickel transport system substrate-binding protein</fullName>
    </submittedName>
</protein>
<dbReference type="EMBL" id="FNOJ01000020">
    <property type="protein sequence ID" value="SDW91767.1"/>
    <property type="molecule type" value="Genomic_DNA"/>
</dbReference>
<evidence type="ECO:0000259" key="2">
    <source>
        <dbReference type="Pfam" id="PF00496"/>
    </source>
</evidence>
<dbReference type="GO" id="GO:0042597">
    <property type="term" value="C:periplasmic space"/>
    <property type="evidence" value="ECO:0007669"/>
    <property type="project" value="UniProtKB-ARBA"/>
</dbReference>
<dbReference type="PROSITE" id="PS51257">
    <property type="entry name" value="PROKAR_LIPOPROTEIN"/>
    <property type="match status" value="1"/>
</dbReference>
<sequence>MTLTWKKGVSAILTLGCIGALAGCSSQQTAAASVAPVKAASTTVSQGQPLTIVPTPSGTFADNFNPFAVTSDYGTFGFIYETLFYYDTQTGKMWSVLGDSYKWSNGNKTLTVSLNPKAKWTDGQAFTSQDVVFTFDLLKKYSSADTNGVWTQLASVAAKGRDTVVFTFKHPNIPFGLEYVLGTYIVPEHIWSKITDPTKVTVTKPIGTGPYVLDTFSPQDYKLKANANYYRGKPPVPELNFPSFNSNESANLAMIQGQIDWTAVFMPGIQQAYAAKSPNNHYWFPLGVTLNLSVDLKNPLLSQTVVRQAMSMAINRNVLATKGEYGYDKPAEPDAVPYNMSSWQDPNLPAQDKSFTYNPAGAVALLKKAGYKKNAQGIFVSPSGKPLSFTLIVVSGWSDEDTDAALIANQLKQVGIQVNVHEVTDSAYQTQLSSHQFQLAINAAYGGPNPYYVYQENYDPHGDADWMQFDNPGVNQALEDFAQTTNTDRQKQDIYKVEKIVAEQLPTIPLMYGATWYEYNTSKYTNWPSASNAYISPSIWNYEGAAITVMHLHPVH</sequence>
<dbReference type="Proteomes" id="UP000182589">
    <property type="component" value="Unassembled WGS sequence"/>
</dbReference>
<dbReference type="Gene3D" id="3.40.190.10">
    <property type="entry name" value="Periplasmic binding protein-like II"/>
    <property type="match status" value="1"/>
</dbReference>
<evidence type="ECO:0000313" key="4">
    <source>
        <dbReference type="Proteomes" id="UP000182589"/>
    </source>
</evidence>
<evidence type="ECO:0000313" key="3">
    <source>
        <dbReference type="EMBL" id="SDW91767.1"/>
    </source>
</evidence>
<dbReference type="PIRSF" id="PIRSF002741">
    <property type="entry name" value="MppA"/>
    <property type="match status" value="1"/>
</dbReference>
<dbReference type="GO" id="GO:0015833">
    <property type="term" value="P:peptide transport"/>
    <property type="evidence" value="ECO:0007669"/>
    <property type="project" value="TreeGrafter"/>
</dbReference>
<dbReference type="STRING" id="89784.SAMN04489725_12035"/>
<dbReference type="Pfam" id="PF00496">
    <property type="entry name" value="SBP_bac_5"/>
    <property type="match status" value="1"/>
</dbReference>
<feature type="signal peptide" evidence="1">
    <location>
        <begin position="1"/>
        <end position="22"/>
    </location>
</feature>
<feature type="domain" description="Solute-binding protein family 5" evidence="2">
    <location>
        <begin position="99"/>
        <end position="458"/>
    </location>
</feature>
<name>A0A1H2XFX7_9BACL</name>
<dbReference type="RefSeq" id="WP_074693666.1">
    <property type="nucleotide sequence ID" value="NZ_FNOJ01000020.1"/>
</dbReference>
<dbReference type="PANTHER" id="PTHR30290">
    <property type="entry name" value="PERIPLASMIC BINDING COMPONENT OF ABC TRANSPORTER"/>
    <property type="match status" value="1"/>
</dbReference>
<dbReference type="InterPro" id="IPR030678">
    <property type="entry name" value="Peptide/Ni-bd"/>
</dbReference>
<accession>A0A1H2XFX7</accession>
<proteinExistence type="predicted"/>
<dbReference type="InterPro" id="IPR000914">
    <property type="entry name" value="SBP_5_dom"/>
</dbReference>
<feature type="chain" id="PRO_5039551673" evidence="1">
    <location>
        <begin position="23"/>
        <end position="556"/>
    </location>
</feature>
<dbReference type="AlphaFoldDB" id="A0A1H2XFX7"/>
<organism evidence="3 4">
    <name type="scientific">Alicyclobacillus hesperidum</name>
    <dbReference type="NCBI Taxonomy" id="89784"/>
    <lineage>
        <taxon>Bacteria</taxon>
        <taxon>Bacillati</taxon>
        <taxon>Bacillota</taxon>
        <taxon>Bacilli</taxon>
        <taxon>Bacillales</taxon>
        <taxon>Alicyclobacillaceae</taxon>
        <taxon>Alicyclobacillus</taxon>
    </lineage>
</organism>
<gene>
    <name evidence="3" type="ORF">SAMN04489725_12035</name>
</gene>
<dbReference type="Gene3D" id="3.90.76.10">
    <property type="entry name" value="Dipeptide-binding Protein, Domain 1"/>
    <property type="match status" value="1"/>
</dbReference>
<evidence type="ECO:0000256" key="1">
    <source>
        <dbReference type="SAM" id="SignalP"/>
    </source>
</evidence>
<reference evidence="4" key="1">
    <citation type="submission" date="2016-10" db="EMBL/GenBank/DDBJ databases">
        <authorList>
            <person name="Varghese N."/>
        </authorList>
    </citation>
    <scope>NUCLEOTIDE SEQUENCE [LARGE SCALE GENOMIC DNA]</scope>
    <source>
        <strain evidence="4">DSM 12489</strain>
    </source>
</reference>
<dbReference type="Gene3D" id="3.10.105.10">
    <property type="entry name" value="Dipeptide-binding Protein, Domain 3"/>
    <property type="match status" value="1"/>
</dbReference>